<dbReference type="KEGG" id="bliq:INP51_03740"/>
<keyword evidence="7 10" id="KW-0067">ATP-binding</keyword>
<dbReference type="InterPro" id="IPR050338">
    <property type="entry name" value="DisA"/>
</dbReference>
<comment type="catalytic activity">
    <reaction evidence="1 10">
        <text>2 ATP = 3',3'-c-di-AMP + 2 diphosphate</text>
        <dbReference type="Rhea" id="RHEA:35655"/>
        <dbReference type="ChEBI" id="CHEBI:30616"/>
        <dbReference type="ChEBI" id="CHEBI:33019"/>
        <dbReference type="ChEBI" id="CHEBI:71500"/>
        <dbReference type="EC" id="2.7.7.85"/>
    </reaction>
</comment>
<dbReference type="GO" id="GO:0004016">
    <property type="term" value="F:adenylate cyclase activity"/>
    <property type="evidence" value="ECO:0007669"/>
    <property type="project" value="UniProtKB-UniRule"/>
</dbReference>
<comment type="function">
    <text evidence="10">Catalyzes the condensation of 2 ATP molecules into cyclic di-AMP (c-di-AMP), a second messenger used to regulate differing processes in different bacteria.</text>
</comment>
<dbReference type="HAMAP" id="MF_01499">
    <property type="entry name" value="DacA"/>
    <property type="match status" value="1"/>
</dbReference>
<dbReference type="InterPro" id="IPR014046">
    <property type="entry name" value="C-di-AMP_synthase"/>
</dbReference>
<dbReference type="PANTHER" id="PTHR34185">
    <property type="entry name" value="DIADENYLATE CYCLASE"/>
    <property type="match status" value="1"/>
</dbReference>
<evidence type="ECO:0000256" key="6">
    <source>
        <dbReference type="ARBA" id="ARBA00022741"/>
    </source>
</evidence>
<evidence type="ECO:0000256" key="9">
    <source>
        <dbReference type="ARBA" id="ARBA00023136"/>
    </source>
</evidence>
<protein>
    <recommendedName>
        <fullName evidence="10">Diadenylate cyclase</fullName>
        <shortName evidence="10">DAC</shortName>
        <ecNumber evidence="10">2.7.7.85</ecNumber>
    </recommendedName>
    <alternativeName>
        <fullName evidence="10">Cyclic-di-AMP synthase</fullName>
        <shortName evidence="10">c-di-AMP synthase</shortName>
    </alternativeName>
</protein>
<evidence type="ECO:0000256" key="4">
    <source>
        <dbReference type="ARBA" id="ARBA00022692"/>
    </source>
</evidence>
<dbReference type="AlphaFoldDB" id="A0A7M2RIC6"/>
<name>A0A7M2RIC6_9FIRM</name>
<evidence type="ECO:0000256" key="8">
    <source>
        <dbReference type="ARBA" id="ARBA00022989"/>
    </source>
</evidence>
<keyword evidence="8 10" id="KW-1133">Transmembrane helix</keyword>
<dbReference type="SUPFAM" id="SSF143597">
    <property type="entry name" value="YojJ-like"/>
    <property type="match status" value="1"/>
</dbReference>
<gene>
    <name evidence="10" type="primary">dacA</name>
    <name evidence="13" type="ORF">INP51_03740</name>
</gene>
<keyword evidence="14" id="KW-1185">Reference proteome</keyword>
<evidence type="ECO:0000256" key="2">
    <source>
        <dbReference type="ARBA" id="ARBA00022475"/>
    </source>
</evidence>
<feature type="compositionally biased region" description="Basic and acidic residues" evidence="11">
    <location>
        <begin position="286"/>
        <end position="303"/>
    </location>
</feature>
<evidence type="ECO:0000256" key="1">
    <source>
        <dbReference type="ARBA" id="ARBA00000877"/>
    </source>
</evidence>
<proteinExistence type="inferred from homology"/>
<evidence type="ECO:0000259" key="12">
    <source>
        <dbReference type="PROSITE" id="PS51794"/>
    </source>
</evidence>
<organism evidence="13 14">
    <name type="scientific">Blautia liquoris</name>
    <dbReference type="NCBI Taxonomy" id="2779518"/>
    <lineage>
        <taxon>Bacteria</taxon>
        <taxon>Bacillati</taxon>
        <taxon>Bacillota</taxon>
        <taxon>Clostridia</taxon>
        <taxon>Lachnospirales</taxon>
        <taxon>Lachnospiraceae</taxon>
        <taxon>Blautia</taxon>
    </lineage>
</organism>
<sequence>MDRIIIWFKTQAANFSFPQIPKSIEIIDIVQILMIAYFVYHLILWVKNTRAYVLFKGITLIAAFVLIAKIFQMNVILQIFRGVSVAAITAVVIIFQPELRRVLEQLGDKSIFDFAFLGTSNAQSDKRFSDKTLNEMVRACYEMGEVKTGALIVIEQNISLTDYEKTGIPVDAILTGQLLINIFEKNTPLHDGAVIVRGDRVTSATCYLPLSESMALSKDLGTRHRAAVGISEVSDSFTVVVSEETGNVSYALNGEITTAVNPNELREQLHKIQKLSVAPESSRIQHWKERVKHEKKYDKKPDK</sequence>
<keyword evidence="6 10" id="KW-0547">Nucleotide-binding</keyword>
<keyword evidence="3 10" id="KW-0808">Transferase</keyword>
<comment type="caution">
    <text evidence="10">Lacks conserved residue(s) required for the propagation of feature annotation.</text>
</comment>
<evidence type="ECO:0000256" key="7">
    <source>
        <dbReference type="ARBA" id="ARBA00022840"/>
    </source>
</evidence>
<dbReference type="PANTHER" id="PTHR34185:SF1">
    <property type="entry name" value="DIADENYLATE CYCLASE"/>
    <property type="match status" value="1"/>
</dbReference>
<dbReference type="FunFam" id="3.40.1700.10:FF:000002">
    <property type="entry name" value="Diadenylate cyclase"/>
    <property type="match status" value="1"/>
</dbReference>
<dbReference type="InterPro" id="IPR045585">
    <property type="entry name" value="CdaA_N"/>
</dbReference>
<dbReference type="EC" id="2.7.7.85" evidence="10"/>
<keyword evidence="4 10" id="KW-0812">Transmembrane</keyword>
<evidence type="ECO:0000313" key="13">
    <source>
        <dbReference type="EMBL" id="QOV20075.1"/>
    </source>
</evidence>
<dbReference type="InterPro" id="IPR003390">
    <property type="entry name" value="DNA_integrity_scan_DisA_N"/>
</dbReference>
<dbReference type="Pfam" id="PF02457">
    <property type="entry name" value="DAC"/>
    <property type="match status" value="1"/>
</dbReference>
<evidence type="ECO:0000256" key="5">
    <source>
        <dbReference type="ARBA" id="ARBA00022695"/>
    </source>
</evidence>
<dbReference type="InterPro" id="IPR036888">
    <property type="entry name" value="DNA_integrity_DisA_N_sf"/>
</dbReference>
<keyword evidence="2 10" id="KW-1003">Cell membrane</keyword>
<dbReference type="GO" id="GO:0005524">
    <property type="term" value="F:ATP binding"/>
    <property type="evidence" value="ECO:0007669"/>
    <property type="project" value="UniProtKB-UniRule"/>
</dbReference>
<accession>A0A7M2RIC6</accession>
<dbReference type="PIRSF" id="PIRSF004793">
    <property type="entry name" value="UCP004793"/>
    <property type="match status" value="1"/>
</dbReference>
<dbReference type="Pfam" id="PF19293">
    <property type="entry name" value="CdaA_N"/>
    <property type="match status" value="1"/>
</dbReference>
<dbReference type="EMBL" id="CP063304">
    <property type="protein sequence ID" value="QOV20075.1"/>
    <property type="molecule type" value="Genomic_DNA"/>
</dbReference>
<evidence type="ECO:0000256" key="10">
    <source>
        <dbReference type="HAMAP-Rule" id="MF_01499"/>
    </source>
</evidence>
<evidence type="ECO:0000313" key="14">
    <source>
        <dbReference type="Proteomes" id="UP000593601"/>
    </source>
</evidence>
<comment type="similarity">
    <text evidence="10">Belongs to the adenylate cyclase family. DacA/CdaA subfamily.</text>
</comment>
<comment type="subunit">
    <text evidence="10">Probably a homodimer.</text>
</comment>
<dbReference type="Gene3D" id="3.40.1700.10">
    <property type="entry name" value="DNA integrity scanning protein, DisA, N-terminal domain"/>
    <property type="match status" value="1"/>
</dbReference>
<feature type="transmembrane region" description="Helical" evidence="10">
    <location>
        <begin position="26"/>
        <end position="46"/>
    </location>
</feature>
<dbReference type="GO" id="GO:0106408">
    <property type="term" value="F:diadenylate cyclase activity"/>
    <property type="evidence" value="ECO:0007669"/>
    <property type="project" value="UniProtKB-EC"/>
</dbReference>
<reference evidence="13 14" key="1">
    <citation type="submission" date="2020-10" db="EMBL/GenBank/DDBJ databases">
        <title>Blautia liquoris sp.nov., isolated from the mud in a fermentation cellar used for the production of Chinese strong-flavoured liquor.</title>
        <authorList>
            <person name="Lu L."/>
        </authorList>
    </citation>
    <scope>NUCLEOTIDE SEQUENCE [LARGE SCALE GENOMIC DNA]</scope>
    <source>
        <strain evidence="13 14">LZLJ-3</strain>
    </source>
</reference>
<dbReference type="NCBIfam" id="TIGR00159">
    <property type="entry name" value="diadenylate cyclase CdaA"/>
    <property type="match status" value="1"/>
</dbReference>
<dbReference type="GO" id="GO:0006171">
    <property type="term" value="P:cAMP biosynthetic process"/>
    <property type="evidence" value="ECO:0007669"/>
    <property type="project" value="InterPro"/>
</dbReference>
<dbReference type="InterPro" id="IPR034701">
    <property type="entry name" value="CdaA"/>
</dbReference>
<feature type="region of interest" description="Disordered" evidence="11">
    <location>
        <begin position="283"/>
        <end position="303"/>
    </location>
</feature>
<dbReference type="PROSITE" id="PS51794">
    <property type="entry name" value="DAC"/>
    <property type="match status" value="1"/>
</dbReference>
<evidence type="ECO:0000256" key="3">
    <source>
        <dbReference type="ARBA" id="ARBA00022679"/>
    </source>
</evidence>
<feature type="domain" description="DAC" evidence="12">
    <location>
        <begin position="96"/>
        <end position="262"/>
    </location>
</feature>
<dbReference type="RefSeq" id="WP_193736395.1">
    <property type="nucleotide sequence ID" value="NZ_CP063304.1"/>
</dbReference>
<dbReference type="Proteomes" id="UP000593601">
    <property type="component" value="Chromosome"/>
</dbReference>
<keyword evidence="9 10" id="KW-0472">Membrane</keyword>
<evidence type="ECO:0000256" key="11">
    <source>
        <dbReference type="SAM" id="MobiDB-lite"/>
    </source>
</evidence>
<feature type="transmembrane region" description="Helical" evidence="10">
    <location>
        <begin position="53"/>
        <end position="71"/>
    </location>
</feature>
<keyword evidence="5 10" id="KW-0548">Nucleotidyltransferase</keyword>